<keyword evidence="3" id="KW-1185">Reference proteome</keyword>
<evidence type="ECO:0000313" key="2">
    <source>
        <dbReference type="EMBL" id="KAK9052217.1"/>
    </source>
</evidence>
<name>A0AAP0CDQ8_9ASTR</name>
<organism evidence="2 3">
    <name type="scientific">Deinandra increscens subsp. villosa</name>
    <dbReference type="NCBI Taxonomy" id="3103831"/>
    <lineage>
        <taxon>Eukaryota</taxon>
        <taxon>Viridiplantae</taxon>
        <taxon>Streptophyta</taxon>
        <taxon>Embryophyta</taxon>
        <taxon>Tracheophyta</taxon>
        <taxon>Spermatophyta</taxon>
        <taxon>Magnoliopsida</taxon>
        <taxon>eudicotyledons</taxon>
        <taxon>Gunneridae</taxon>
        <taxon>Pentapetalae</taxon>
        <taxon>asterids</taxon>
        <taxon>campanulids</taxon>
        <taxon>Asterales</taxon>
        <taxon>Asteraceae</taxon>
        <taxon>Asteroideae</taxon>
        <taxon>Heliantheae alliance</taxon>
        <taxon>Madieae</taxon>
        <taxon>Madiinae</taxon>
        <taxon>Deinandra</taxon>
    </lineage>
</organism>
<protein>
    <submittedName>
        <fullName evidence="2">Uncharacterized protein</fullName>
    </submittedName>
</protein>
<feature type="compositionally biased region" description="Basic and acidic residues" evidence="1">
    <location>
        <begin position="108"/>
        <end position="119"/>
    </location>
</feature>
<evidence type="ECO:0000256" key="1">
    <source>
        <dbReference type="SAM" id="MobiDB-lite"/>
    </source>
</evidence>
<evidence type="ECO:0000313" key="3">
    <source>
        <dbReference type="Proteomes" id="UP001408789"/>
    </source>
</evidence>
<dbReference type="AlphaFoldDB" id="A0AAP0CDQ8"/>
<dbReference type="EMBL" id="JBCNJP010000027">
    <property type="protein sequence ID" value="KAK9052217.1"/>
    <property type="molecule type" value="Genomic_DNA"/>
</dbReference>
<proteinExistence type="predicted"/>
<dbReference type="Proteomes" id="UP001408789">
    <property type="component" value="Unassembled WGS sequence"/>
</dbReference>
<reference evidence="2 3" key="1">
    <citation type="submission" date="2024-04" db="EMBL/GenBank/DDBJ databases">
        <title>The reference genome of an endangered Asteraceae, Deinandra increscens subsp. villosa, native to the Central Coast of California.</title>
        <authorList>
            <person name="Guilliams M."/>
            <person name="Hasenstab-Lehman K."/>
            <person name="Meyer R."/>
            <person name="Mcevoy S."/>
        </authorList>
    </citation>
    <scope>NUCLEOTIDE SEQUENCE [LARGE SCALE GENOMIC DNA]</scope>
    <source>
        <tissue evidence="2">Leaf</tissue>
    </source>
</reference>
<comment type="caution">
    <text evidence="2">The sequence shown here is derived from an EMBL/GenBank/DDBJ whole genome shotgun (WGS) entry which is preliminary data.</text>
</comment>
<gene>
    <name evidence="2" type="ORF">SSX86_028845</name>
</gene>
<accession>A0AAP0CDQ8</accession>
<feature type="region of interest" description="Disordered" evidence="1">
    <location>
        <begin position="108"/>
        <end position="162"/>
    </location>
</feature>
<sequence length="173" mass="18648">MTPFAVKMMAGSPPPMTQSNGSNAKALAATSPKRSTLPLQVRVKELEKLETSEKKSMNISRRDLAMFLTAASFSAVTLSSPKPAEARISKTEMKKMILEKFKILREKVGLSEKEPEKNAKITSPSPPIADKKTSPPATSAPSAGEHKMTVPPELPLPSIQNNKKIVVEAATLP</sequence>
<feature type="region of interest" description="Disordered" evidence="1">
    <location>
        <begin position="1"/>
        <end position="36"/>
    </location>
</feature>